<feature type="chain" id="PRO_5033009394" evidence="1">
    <location>
        <begin position="24"/>
        <end position="112"/>
    </location>
</feature>
<evidence type="ECO:0000313" key="2">
    <source>
        <dbReference type="EMBL" id="CAD7005792.1"/>
    </source>
</evidence>
<proteinExistence type="predicted"/>
<accession>A0A811V2I1</accession>
<keyword evidence="3" id="KW-1185">Reference proteome</keyword>
<name>A0A811V2I1_CERCA</name>
<reference evidence="2" key="1">
    <citation type="submission" date="2020-11" db="EMBL/GenBank/DDBJ databases">
        <authorList>
            <person name="Whitehead M."/>
        </authorList>
    </citation>
    <scope>NUCLEOTIDE SEQUENCE</scope>
    <source>
        <strain evidence="2">EGII</strain>
    </source>
</reference>
<keyword evidence="1" id="KW-0732">Signal</keyword>
<protein>
    <submittedName>
        <fullName evidence="2">(Mediterranean fruit fly) hypothetical protein</fullName>
    </submittedName>
</protein>
<evidence type="ECO:0000313" key="3">
    <source>
        <dbReference type="Proteomes" id="UP000606786"/>
    </source>
</evidence>
<sequence length="112" mass="12967">MYVRVCMRIITSILLMLMPEVNPAHNSYVKRDVSCHFISFITQQQATRKKQQHNKTKQAVRVEGEICALTRVERAKQYSWQLLNESCELCCQAYGGTLAHTLTHTHRHVHAT</sequence>
<feature type="signal peptide" evidence="1">
    <location>
        <begin position="1"/>
        <end position="23"/>
    </location>
</feature>
<evidence type="ECO:0000256" key="1">
    <source>
        <dbReference type="SAM" id="SignalP"/>
    </source>
</evidence>
<dbReference type="Proteomes" id="UP000606786">
    <property type="component" value="Unassembled WGS sequence"/>
</dbReference>
<dbReference type="EMBL" id="CAJHJT010000034">
    <property type="protein sequence ID" value="CAD7005792.1"/>
    <property type="molecule type" value="Genomic_DNA"/>
</dbReference>
<dbReference type="AlphaFoldDB" id="A0A811V2I1"/>
<organism evidence="2 3">
    <name type="scientific">Ceratitis capitata</name>
    <name type="common">Mediterranean fruit fly</name>
    <name type="synonym">Tephritis capitata</name>
    <dbReference type="NCBI Taxonomy" id="7213"/>
    <lineage>
        <taxon>Eukaryota</taxon>
        <taxon>Metazoa</taxon>
        <taxon>Ecdysozoa</taxon>
        <taxon>Arthropoda</taxon>
        <taxon>Hexapoda</taxon>
        <taxon>Insecta</taxon>
        <taxon>Pterygota</taxon>
        <taxon>Neoptera</taxon>
        <taxon>Endopterygota</taxon>
        <taxon>Diptera</taxon>
        <taxon>Brachycera</taxon>
        <taxon>Muscomorpha</taxon>
        <taxon>Tephritoidea</taxon>
        <taxon>Tephritidae</taxon>
        <taxon>Ceratitis</taxon>
        <taxon>Ceratitis</taxon>
    </lineage>
</organism>
<comment type="caution">
    <text evidence="2">The sequence shown here is derived from an EMBL/GenBank/DDBJ whole genome shotgun (WGS) entry which is preliminary data.</text>
</comment>
<gene>
    <name evidence="2" type="ORF">CCAP1982_LOCUS14141</name>
</gene>